<accession>A0ABM9SZV4</accession>
<protein>
    <recommendedName>
        <fullName evidence="4">CobQ/CobB/MinD/ParA nucleotide binding domain-containing protein</fullName>
    </recommendedName>
</protein>
<organism evidence="2 3">
    <name type="scientific">Thiomonas arsenitoxydans (strain DSM 22701 / CIP 110005 / 3As)</name>
    <dbReference type="NCBI Taxonomy" id="426114"/>
    <lineage>
        <taxon>Bacteria</taxon>
        <taxon>Pseudomonadati</taxon>
        <taxon>Pseudomonadota</taxon>
        <taxon>Betaproteobacteria</taxon>
        <taxon>Burkholderiales</taxon>
        <taxon>Thiomonas</taxon>
    </lineage>
</organism>
<evidence type="ECO:0000313" key="2">
    <source>
        <dbReference type="EMBL" id="CQR26408.1"/>
    </source>
</evidence>
<name>A0ABM9SZV4_THIA3</name>
<dbReference type="RefSeq" id="WP_156055187.1">
    <property type="nucleotide sequence ID" value="NZ_LN831666.1"/>
</dbReference>
<reference evidence="2 3" key="1">
    <citation type="submission" date="2015-03" db="EMBL/GenBank/DDBJ databases">
        <authorList>
            <person name="Regsiter A."/>
            <person name="william w."/>
        </authorList>
    </citation>
    <scope>NUCLEOTIDE SEQUENCE [LARGE SCALE GENOMIC DNA]</scope>
    <source>
        <strain evidence="2 3">CB1</strain>
    </source>
</reference>
<dbReference type="InterPro" id="IPR027417">
    <property type="entry name" value="P-loop_NTPase"/>
</dbReference>
<feature type="compositionally biased region" description="Acidic residues" evidence="1">
    <location>
        <begin position="257"/>
        <end position="270"/>
    </location>
</feature>
<proteinExistence type="predicted"/>
<sequence>MIKTYFVDGDKGGVGKSFTARALADMLMQSARFKLPRPVKRLFVVDADASNQDVCGKGGFSPERVGDCDVSILMRGIETPEQWVSVGNEVFDLIQDWPEDEENRIVFSLPAGAGLAIAQAGEVTEVMKALNAVHVWVIGTDYESVRQLQDRFNQFPKFYERGFVVLNMRHGTRDKFAHWDKSGTRTQALASGWREIEMPVLTPFVSAELSRTPLHHAVLNGAVNGGKKLGLGSLIAVKTFRGAAGARLAEMERETAGEESLDDEAMDDEVPSSGSFTVRPDTADI</sequence>
<dbReference type="Proteomes" id="UP000078599">
    <property type="component" value="Unassembled WGS sequence"/>
</dbReference>
<feature type="region of interest" description="Disordered" evidence="1">
    <location>
        <begin position="251"/>
        <end position="285"/>
    </location>
</feature>
<dbReference type="SUPFAM" id="SSF52540">
    <property type="entry name" value="P-loop containing nucleoside triphosphate hydrolases"/>
    <property type="match status" value="1"/>
</dbReference>
<dbReference type="EMBL" id="CTRI01000001">
    <property type="protein sequence ID" value="CQR26408.1"/>
    <property type="molecule type" value="Genomic_DNA"/>
</dbReference>
<evidence type="ECO:0008006" key="4">
    <source>
        <dbReference type="Google" id="ProtNLM"/>
    </source>
</evidence>
<evidence type="ECO:0000313" key="3">
    <source>
        <dbReference type="Proteomes" id="UP000078599"/>
    </source>
</evidence>
<evidence type="ECO:0000256" key="1">
    <source>
        <dbReference type="SAM" id="MobiDB-lite"/>
    </source>
</evidence>
<comment type="caution">
    <text evidence="2">The sequence shown here is derived from an EMBL/GenBank/DDBJ whole genome shotgun (WGS) entry which is preliminary data.</text>
</comment>
<keyword evidence="3" id="KW-1185">Reference proteome</keyword>
<gene>
    <name evidence="2" type="ORF">THICB1_10151</name>
</gene>